<dbReference type="AlphaFoldDB" id="A0A5B7HSA9"/>
<organism evidence="2 3">
    <name type="scientific">Portunus trituberculatus</name>
    <name type="common">Swimming crab</name>
    <name type="synonym">Neptunus trituberculatus</name>
    <dbReference type="NCBI Taxonomy" id="210409"/>
    <lineage>
        <taxon>Eukaryota</taxon>
        <taxon>Metazoa</taxon>
        <taxon>Ecdysozoa</taxon>
        <taxon>Arthropoda</taxon>
        <taxon>Crustacea</taxon>
        <taxon>Multicrustacea</taxon>
        <taxon>Malacostraca</taxon>
        <taxon>Eumalacostraca</taxon>
        <taxon>Eucarida</taxon>
        <taxon>Decapoda</taxon>
        <taxon>Pleocyemata</taxon>
        <taxon>Brachyura</taxon>
        <taxon>Eubrachyura</taxon>
        <taxon>Portunoidea</taxon>
        <taxon>Portunidae</taxon>
        <taxon>Portuninae</taxon>
        <taxon>Portunus</taxon>
    </lineage>
</organism>
<accession>A0A5B7HSA9</accession>
<dbReference type="Proteomes" id="UP000324222">
    <property type="component" value="Unassembled WGS sequence"/>
</dbReference>
<reference evidence="2 3" key="1">
    <citation type="submission" date="2019-05" db="EMBL/GenBank/DDBJ databases">
        <title>Another draft genome of Portunus trituberculatus and its Hox gene families provides insights of decapod evolution.</title>
        <authorList>
            <person name="Jeong J.-H."/>
            <person name="Song I."/>
            <person name="Kim S."/>
            <person name="Choi T."/>
            <person name="Kim D."/>
            <person name="Ryu S."/>
            <person name="Kim W."/>
        </authorList>
    </citation>
    <scope>NUCLEOTIDE SEQUENCE [LARGE SCALE GENOMIC DNA]</scope>
    <source>
        <tissue evidence="2">Muscle</tissue>
    </source>
</reference>
<dbReference type="EMBL" id="VSRR010033123">
    <property type="protein sequence ID" value="MPC71568.1"/>
    <property type="molecule type" value="Genomic_DNA"/>
</dbReference>
<evidence type="ECO:0000313" key="3">
    <source>
        <dbReference type="Proteomes" id="UP000324222"/>
    </source>
</evidence>
<gene>
    <name evidence="2" type="ORF">E2C01_065847</name>
</gene>
<name>A0A5B7HSA9_PORTR</name>
<sequence length="146" mass="15711">MTSPSDEPGHDLQAGPLRRCRPGATEAKREAPNVPRACDGSVSWAGEDSSPPQTGVPKRRVMRGGNAQLTVPTPSPLYVQANPSKLFKAEALNAPAIKNHREFLPASVPKVLFSVPRRRGQITVRPRKTTQTDGAGSPARWPAEDT</sequence>
<protein>
    <submittedName>
        <fullName evidence="2">Uncharacterized protein</fullName>
    </submittedName>
</protein>
<feature type="region of interest" description="Disordered" evidence="1">
    <location>
        <begin position="1"/>
        <end position="76"/>
    </location>
</feature>
<proteinExistence type="predicted"/>
<comment type="caution">
    <text evidence="2">The sequence shown here is derived from an EMBL/GenBank/DDBJ whole genome shotgun (WGS) entry which is preliminary data.</text>
</comment>
<evidence type="ECO:0000313" key="2">
    <source>
        <dbReference type="EMBL" id="MPC71568.1"/>
    </source>
</evidence>
<keyword evidence="3" id="KW-1185">Reference proteome</keyword>
<feature type="region of interest" description="Disordered" evidence="1">
    <location>
        <begin position="122"/>
        <end position="146"/>
    </location>
</feature>
<evidence type="ECO:0000256" key="1">
    <source>
        <dbReference type="SAM" id="MobiDB-lite"/>
    </source>
</evidence>